<reference evidence="2" key="2">
    <citation type="submission" date="2020-09" db="EMBL/GenBank/DDBJ databases">
        <authorList>
            <person name="Sun Q."/>
            <person name="Zhou Y."/>
        </authorList>
    </citation>
    <scope>NUCLEOTIDE SEQUENCE</scope>
    <source>
        <strain evidence="2">CGMCC 1.15448</strain>
    </source>
</reference>
<protein>
    <recommendedName>
        <fullName evidence="1">VOC domain-containing protein</fullName>
    </recommendedName>
</protein>
<dbReference type="PROSITE" id="PS51819">
    <property type="entry name" value="VOC"/>
    <property type="match status" value="1"/>
</dbReference>
<dbReference type="InterPro" id="IPR037523">
    <property type="entry name" value="VOC_core"/>
</dbReference>
<dbReference type="Gene3D" id="3.30.720.110">
    <property type="match status" value="1"/>
</dbReference>
<comment type="caution">
    <text evidence="2">The sequence shown here is derived from an EMBL/GenBank/DDBJ whole genome shotgun (WGS) entry which is preliminary data.</text>
</comment>
<evidence type="ECO:0000313" key="3">
    <source>
        <dbReference type="Proteomes" id="UP000607559"/>
    </source>
</evidence>
<dbReference type="Gene3D" id="3.30.720.120">
    <property type="match status" value="1"/>
</dbReference>
<dbReference type="PANTHER" id="PTHR34109">
    <property type="entry name" value="BNAUNNG04460D PROTEIN-RELATED"/>
    <property type="match status" value="1"/>
</dbReference>
<keyword evidence="3" id="KW-1185">Reference proteome</keyword>
<reference evidence="2" key="1">
    <citation type="journal article" date="2014" name="Int. J. Syst. Evol. Microbiol.">
        <title>Complete genome sequence of Corynebacterium casei LMG S-19264T (=DSM 44701T), isolated from a smear-ripened cheese.</title>
        <authorList>
            <consortium name="US DOE Joint Genome Institute (JGI-PGF)"/>
            <person name="Walter F."/>
            <person name="Albersmeier A."/>
            <person name="Kalinowski J."/>
            <person name="Ruckert C."/>
        </authorList>
    </citation>
    <scope>NUCLEOTIDE SEQUENCE</scope>
    <source>
        <strain evidence="2">CGMCC 1.15448</strain>
    </source>
</reference>
<dbReference type="AlphaFoldDB" id="A0A8J2UJS3"/>
<dbReference type="SUPFAM" id="SSF54593">
    <property type="entry name" value="Glyoxalase/Bleomycin resistance protein/Dihydroxybiphenyl dioxygenase"/>
    <property type="match status" value="1"/>
</dbReference>
<accession>A0A8J2UJS3</accession>
<gene>
    <name evidence="2" type="ORF">GCM10011511_57470</name>
</gene>
<evidence type="ECO:0000259" key="1">
    <source>
        <dbReference type="PROSITE" id="PS51819"/>
    </source>
</evidence>
<dbReference type="Proteomes" id="UP000607559">
    <property type="component" value="Unassembled WGS sequence"/>
</dbReference>
<evidence type="ECO:0000313" key="2">
    <source>
        <dbReference type="EMBL" id="GGB26037.1"/>
    </source>
</evidence>
<dbReference type="InterPro" id="IPR029068">
    <property type="entry name" value="Glyas_Bleomycin-R_OHBP_Dase"/>
</dbReference>
<organism evidence="2 3">
    <name type="scientific">Puia dinghuensis</name>
    <dbReference type="NCBI Taxonomy" id="1792502"/>
    <lineage>
        <taxon>Bacteria</taxon>
        <taxon>Pseudomonadati</taxon>
        <taxon>Bacteroidota</taxon>
        <taxon>Chitinophagia</taxon>
        <taxon>Chitinophagales</taxon>
        <taxon>Chitinophagaceae</taxon>
        <taxon>Puia</taxon>
    </lineage>
</organism>
<name>A0A8J2UJS3_9BACT</name>
<dbReference type="Pfam" id="PF00903">
    <property type="entry name" value="Glyoxalase"/>
    <property type="match status" value="1"/>
</dbReference>
<dbReference type="InterPro" id="IPR004360">
    <property type="entry name" value="Glyas_Fos-R_dOase_dom"/>
</dbReference>
<dbReference type="EMBL" id="BMJC01000009">
    <property type="protein sequence ID" value="GGB26037.1"/>
    <property type="molecule type" value="Genomic_DNA"/>
</dbReference>
<proteinExistence type="predicted"/>
<feature type="domain" description="VOC" evidence="1">
    <location>
        <begin position="4"/>
        <end position="129"/>
    </location>
</feature>
<dbReference type="PANTHER" id="PTHR34109:SF1">
    <property type="entry name" value="VOC DOMAIN-CONTAINING PROTEIN"/>
    <property type="match status" value="1"/>
</dbReference>
<dbReference type="RefSeq" id="WP_188938269.1">
    <property type="nucleotide sequence ID" value="NZ_BMJC01000009.1"/>
</dbReference>
<sequence length="146" mass="15747">MGTNAAFAPVLAIKVLAPAVEFYKKAFGAEEVLIVKNEDGSIHVAELTFQGMVFHLHQEMPGPGKERAPETVAGTTVDVGVFLDDPDSLMDKALAAGARLLSAMKDYEYGYRQGSFEDPFGHHWTLQKKLANAWTGVIGPDGQKVG</sequence>